<accession>A0A0D0BLQ1</accession>
<keyword evidence="3" id="KW-1185">Reference proteome</keyword>
<feature type="compositionally biased region" description="Polar residues" evidence="1">
    <location>
        <begin position="1"/>
        <end position="20"/>
    </location>
</feature>
<protein>
    <submittedName>
        <fullName evidence="2">Uncharacterized protein</fullName>
    </submittedName>
</protein>
<sequence>MTNPSKQTKPAATSSSAGSSKQEKVQQYHQPQVLGSSPAGPSRAQGHSATSLKMALPALTLLPKSSLPKHVVEGHPKLQKSSSGPSAGSLRSIEAGFMPTPTDSQIMRHQSPLVGQAQDDIGLVFTHVQPSLTELKRFLQDQIFLEFVAMQLLNFQQCARVVLAKSLDMLGIISSAWFHEEVLLKGFINDLERNRHIDFSATDLAFPGVMLPKSYVLCPPTPPPKEPTPPPAVPSPDDPEIVKLEAPKGKDKKRKRKAVGKCNLNPKFEVKLSVNPGVSSLFSNKGKQFVLNVDDLCQGLAMPISISVLLQTNSVKVHTRGAATSNELEKVTPNQMQFTSTHSESAITMVTAHLSTQYYQDLVSVLHWQQNKLQLTCSNLAQIYEYMKENDPAFNDSDEYIAGLSELFGWKLIWKASKVVEVEQPAPVVLNPSSVLPMFDIRKKAL</sequence>
<evidence type="ECO:0000313" key="2">
    <source>
        <dbReference type="EMBL" id="KIK55726.1"/>
    </source>
</evidence>
<reference evidence="2 3" key="1">
    <citation type="submission" date="2014-04" db="EMBL/GenBank/DDBJ databases">
        <title>Evolutionary Origins and Diversification of the Mycorrhizal Mutualists.</title>
        <authorList>
            <consortium name="DOE Joint Genome Institute"/>
            <consortium name="Mycorrhizal Genomics Consortium"/>
            <person name="Kohler A."/>
            <person name="Kuo A."/>
            <person name="Nagy L.G."/>
            <person name="Floudas D."/>
            <person name="Copeland A."/>
            <person name="Barry K.W."/>
            <person name="Cichocki N."/>
            <person name="Veneault-Fourrey C."/>
            <person name="LaButti K."/>
            <person name="Lindquist E.A."/>
            <person name="Lipzen A."/>
            <person name="Lundell T."/>
            <person name="Morin E."/>
            <person name="Murat C."/>
            <person name="Riley R."/>
            <person name="Ohm R."/>
            <person name="Sun H."/>
            <person name="Tunlid A."/>
            <person name="Henrissat B."/>
            <person name="Grigoriev I.V."/>
            <person name="Hibbett D.S."/>
            <person name="Martin F."/>
        </authorList>
    </citation>
    <scope>NUCLEOTIDE SEQUENCE [LARGE SCALE GENOMIC DNA]</scope>
    <source>
        <strain evidence="2 3">FD-317 M1</strain>
    </source>
</reference>
<dbReference type="Proteomes" id="UP000053593">
    <property type="component" value="Unassembled WGS sequence"/>
</dbReference>
<gene>
    <name evidence="2" type="ORF">GYMLUDRAFT_248530</name>
</gene>
<name>A0A0D0BLQ1_9AGAR</name>
<dbReference type="HOGENOM" id="CLU_614015_0_0_1"/>
<organism evidence="2 3">
    <name type="scientific">Collybiopsis luxurians FD-317 M1</name>
    <dbReference type="NCBI Taxonomy" id="944289"/>
    <lineage>
        <taxon>Eukaryota</taxon>
        <taxon>Fungi</taxon>
        <taxon>Dikarya</taxon>
        <taxon>Basidiomycota</taxon>
        <taxon>Agaricomycotina</taxon>
        <taxon>Agaricomycetes</taxon>
        <taxon>Agaricomycetidae</taxon>
        <taxon>Agaricales</taxon>
        <taxon>Marasmiineae</taxon>
        <taxon>Omphalotaceae</taxon>
        <taxon>Collybiopsis</taxon>
        <taxon>Collybiopsis luxurians</taxon>
    </lineage>
</organism>
<dbReference type="AlphaFoldDB" id="A0A0D0BLQ1"/>
<evidence type="ECO:0000256" key="1">
    <source>
        <dbReference type="SAM" id="MobiDB-lite"/>
    </source>
</evidence>
<evidence type="ECO:0000313" key="3">
    <source>
        <dbReference type="Proteomes" id="UP000053593"/>
    </source>
</evidence>
<dbReference type="EMBL" id="KN834804">
    <property type="protein sequence ID" value="KIK55726.1"/>
    <property type="molecule type" value="Genomic_DNA"/>
</dbReference>
<feature type="region of interest" description="Disordered" evidence="1">
    <location>
        <begin position="220"/>
        <end position="257"/>
    </location>
</feature>
<proteinExistence type="predicted"/>
<feature type="compositionally biased region" description="Pro residues" evidence="1">
    <location>
        <begin position="220"/>
        <end position="236"/>
    </location>
</feature>
<feature type="region of interest" description="Disordered" evidence="1">
    <location>
        <begin position="1"/>
        <end position="50"/>
    </location>
</feature>
<feature type="compositionally biased region" description="Basic and acidic residues" evidence="1">
    <location>
        <begin position="240"/>
        <end position="249"/>
    </location>
</feature>